<dbReference type="SMART" id="SM00928">
    <property type="entry name" value="NADH_4Fe-4S"/>
    <property type="match status" value="1"/>
</dbReference>
<evidence type="ECO:0000313" key="8">
    <source>
        <dbReference type="Proteomes" id="UP000437065"/>
    </source>
</evidence>
<dbReference type="AlphaFoldDB" id="A0A6B0T2D8"/>
<dbReference type="GO" id="GO:0051539">
    <property type="term" value="F:4 iron, 4 sulfur cluster binding"/>
    <property type="evidence" value="ECO:0007669"/>
    <property type="project" value="UniProtKB-KW"/>
</dbReference>
<organism evidence="7 8">
    <name type="scientific">Halobaculum saliterrae</name>
    <dbReference type="NCBI Taxonomy" id="2073113"/>
    <lineage>
        <taxon>Archaea</taxon>
        <taxon>Methanobacteriati</taxon>
        <taxon>Methanobacteriota</taxon>
        <taxon>Stenosarchaea group</taxon>
        <taxon>Halobacteria</taxon>
        <taxon>Halobacteriales</taxon>
        <taxon>Haloferacaceae</taxon>
        <taxon>Halobaculum</taxon>
    </lineage>
</organism>
<evidence type="ECO:0000313" key="7">
    <source>
        <dbReference type="EMBL" id="MXR42772.1"/>
    </source>
</evidence>
<dbReference type="PANTHER" id="PTHR43578">
    <property type="entry name" value="NADH-QUINONE OXIDOREDUCTASE SUBUNIT F"/>
    <property type="match status" value="1"/>
</dbReference>
<dbReference type="Gene3D" id="1.20.1440.230">
    <property type="entry name" value="NADH-ubiquinone oxidoreductase 51kDa subunit, iron-sulphur binding domain"/>
    <property type="match status" value="1"/>
</dbReference>
<dbReference type="InterPro" id="IPR037207">
    <property type="entry name" value="Nuop51_4Fe4S-bd_sf"/>
</dbReference>
<dbReference type="RefSeq" id="WP_159669689.1">
    <property type="nucleotide sequence ID" value="NZ_WUUS01000010.1"/>
</dbReference>
<name>A0A6B0T2D8_9EURY</name>
<proteinExistence type="inferred from homology"/>
<dbReference type="Gene3D" id="3.40.50.11540">
    <property type="entry name" value="NADH-ubiquinone oxidoreductase 51kDa subunit"/>
    <property type="match status" value="1"/>
</dbReference>
<evidence type="ECO:0000256" key="4">
    <source>
        <dbReference type="ARBA" id="ARBA00023004"/>
    </source>
</evidence>
<reference evidence="7 8" key="1">
    <citation type="submission" date="2019-12" db="EMBL/GenBank/DDBJ databases">
        <title>Isolation and characterization of three novel carbon monoxide-oxidizing members of Halobacteria from salione crusts and soils.</title>
        <authorList>
            <person name="Myers M.R."/>
            <person name="King G.M."/>
        </authorList>
    </citation>
    <scope>NUCLEOTIDE SEQUENCE [LARGE SCALE GENOMIC DNA]</scope>
    <source>
        <strain evidence="7 8">WSA2</strain>
    </source>
</reference>
<feature type="domain" description="NADH-ubiquinone oxidoreductase 51kDa subunit iron-sulphur binding" evidence="6">
    <location>
        <begin position="430"/>
        <end position="475"/>
    </location>
</feature>
<sequence length="524" mass="54204">MTTADAVGTTVRVAFDGPDGRAVLEAARRAADAAAEAEGPPIETLAVGSPGTVHLPLVAVTREGRTAVHRSVDPNGAASLVSLLADGDDDLPVDGASAVVDHEPEPDDFPVGDGPLSAGTRRTLRGAGWADPTTFESPGTLGDEALETVSDLGVRGRGWGDARQDEPLAAGWRDARDADGDPVVVINGLDADPKADGDRLLLGSLPGRVVAGAVVAASAVDAEDVVAVLPEDDPVVAERVRAVGDRVAAVTDLTVEVVAAEPDYMTAEHTAVLESLEGNDRIEARRRPPDPETWGLFERPTLVHTPRTLAAVERAVADPERLDADAADPGTRLVTVVGPERRTVELPTDTSLSRALVAEEFGKEATEDAGGGDLGETGPTEAFACVGGQFGGLTRDLDTPASAPALRGAGLGTNGSIEPFEEGSGGGCPVVVVGRRMRVAREENCGRCVPCRTGSVRAHELLREVYAGSFAESRLRELARTMGRTSLCEFGGDAARPLATALDEFGGYLRAHADGRCPAGVCDP</sequence>
<dbReference type="OrthoDB" id="297477at2157"/>
<keyword evidence="8" id="KW-1185">Reference proteome</keyword>
<dbReference type="Pfam" id="PF01512">
    <property type="entry name" value="Complex1_51K"/>
    <property type="match status" value="1"/>
</dbReference>
<keyword evidence="2" id="KW-0004">4Fe-4S</keyword>
<keyword evidence="4" id="KW-0408">Iron</keyword>
<dbReference type="PANTHER" id="PTHR43578:SF3">
    <property type="entry name" value="NADH-QUINONE OXIDOREDUCTASE SUBUNIT F"/>
    <property type="match status" value="1"/>
</dbReference>
<comment type="caution">
    <text evidence="7">The sequence shown here is derived from an EMBL/GenBank/DDBJ whole genome shotgun (WGS) entry which is preliminary data.</text>
</comment>
<evidence type="ECO:0000256" key="3">
    <source>
        <dbReference type="ARBA" id="ARBA00022723"/>
    </source>
</evidence>
<dbReference type="EMBL" id="WUUS01000010">
    <property type="protein sequence ID" value="MXR42772.1"/>
    <property type="molecule type" value="Genomic_DNA"/>
</dbReference>
<evidence type="ECO:0000259" key="6">
    <source>
        <dbReference type="SMART" id="SM00928"/>
    </source>
</evidence>
<protein>
    <submittedName>
        <fullName evidence="7">NADH dehydrogenase FAD-containing subunit</fullName>
    </submittedName>
</protein>
<dbReference type="InterPro" id="IPR019575">
    <property type="entry name" value="Nuop51_4Fe4S-bd"/>
</dbReference>
<dbReference type="Proteomes" id="UP000437065">
    <property type="component" value="Unassembled WGS sequence"/>
</dbReference>
<evidence type="ECO:0000256" key="5">
    <source>
        <dbReference type="ARBA" id="ARBA00023014"/>
    </source>
</evidence>
<keyword evidence="5" id="KW-0411">Iron-sulfur</keyword>
<dbReference type="SUPFAM" id="SSF140490">
    <property type="entry name" value="Nqo1C-terminal domain-like"/>
    <property type="match status" value="1"/>
</dbReference>
<dbReference type="InterPro" id="IPR011538">
    <property type="entry name" value="Nuo51_FMN-bd"/>
</dbReference>
<keyword evidence="3" id="KW-0479">Metal-binding</keyword>
<gene>
    <name evidence="7" type="ORF">GRX01_15670</name>
</gene>
<accession>A0A6B0T2D8</accession>
<evidence type="ECO:0000256" key="2">
    <source>
        <dbReference type="ARBA" id="ARBA00022485"/>
    </source>
</evidence>
<evidence type="ECO:0000256" key="1">
    <source>
        <dbReference type="ARBA" id="ARBA00007523"/>
    </source>
</evidence>
<dbReference type="Pfam" id="PF10589">
    <property type="entry name" value="NADH_4Fe-4S"/>
    <property type="match status" value="1"/>
</dbReference>
<dbReference type="InterPro" id="IPR037225">
    <property type="entry name" value="Nuo51_FMN-bd_sf"/>
</dbReference>
<dbReference type="SUPFAM" id="SSF142019">
    <property type="entry name" value="Nqo1 FMN-binding domain-like"/>
    <property type="match status" value="1"/>
</dbReference>
<dbReference type="GO" id="GO:0046872">
    <property type="term" value="F:metal ion binding"/>
    <property type="evidence" value="ECO:0007669"/>
    <property type="project" value="UniProtKB-KW"/>
</dbReference>
<comment type="similarity">
    <text evidence="1">Belongs to the complex I 51 kDa subunit family.</text>
</comment>